<feature type="transmembrane region" description="Helical" evidence="2">
    <location>
        <begin position="31"/>
        <end position="52"/>
    </location>
</feature>
<name>A0ABR9IIZ1_RHIVS</name>
<keyword evidence="2" id="KW-0812">Transmembrane</keyword>
<proteinExistence type="predicted"/>
<dbReference type="EMBL" id="JADBEC010000001">
    <property type="protein sequence ID" value="MBE1503146.1"/>
    <property type="molecule type" value="Genomic_DNA"/>
</dbReference>
<organism evidence="3 4">
    <name type="scientific">Rhizobium viscosum</name>
    <name type="common">Arthrobacter viscosus</name>
    <dbReference type="NCBI Taxonomy" id="1673"/>
    <lineage>
        <taxon>Bacteria</taxon>
        <taxon>Pseudomonadati</taxon>
        <taxon>Pseudomonadota</taxon>
        <taxon>Alphaproteobacteria</taxon>
        <taxon>Hyphomicrobiales</taxon>
        <taxon>Rhizobiaceae</taxon>
        <taxon>Rhizobium/Agrobacterium group</taxon>
        <taxon>Rhizobium</taxon>
    </lineage>
</organism>
<dbReference type="Proteomes" id="UP000620262">
    <property type="component" value="Unassembled WGS sequence"/>
</dbReference>
<sequence length="61" mass="6424">MSRLTDTHAKTDPLQRGERAPAAAVDPSHPLFAGLVAVAPRLGAVMAFAGLVQMSFHLISQ</sequence>
<protein>
    <recommendedName>
        <fullName evidence="5">MFS transporter</fullName>
    </recommendedName>
</protein>
<keyword evidence="4" id="KW-1185">Reference proteome</keyword>
<gene>
    <name evidence="3" type="ORF">H4W29_000327</name>
</gene>
<comment type="caution">
    <text evidence="3">The sequence shown here is derived from an EMBL/GenBank/DDBJ whole genome shotgun (WGS) entry which is preliminary data.</text>
</comment>
<evidence type="ECO:0008006" key="5">
    <source>
        <dbReference type="Google" id="ProtNLM"/>
    </source>
</evidence>
<accession>A0ABR9IIZ1</accession>
<evidence type="ECO:0000256" key="1">
    <source>
        <dbReference type="SAM" id="MobiDB-lite"/>
    </source>
</evidence>
<feature type="compositionally biased region" description="Basic and acidic residues" evidence="1">
    <location>
        <begin position="1"/>
        <end position="19"/>
    </location>
</feature>
<keyword evidence="2" id="KW-0472">Membrane</keyword>
<keyword evidence="2" id="KW-1133">Transmembrane helix</keyword>
<evidence type="ECO:0000256" key="2">
    <source>
        <dbReference type="SAM" id="Phobius"/>
    </source>
</evidence>
<dbReference type="RefSeq" id="WP_192727402.1">
    <property type="nucleotide sequence ID" value="NZ_BAAAVL010000003.1"/>
</dbReference>
<reference evidence="3 4" key="1">
    <citation type="submission" date="2020-10" db="EMBL/GenBank/DDBJ databases">
        <title>Sequencing the genomes of 1000 actinobacteria strains.</title>
        <authorList>
            <person name="Klenk H.-P."/>
        </authorList>
    </citation>
    <scope>NUCLEOTIDE SEQUENCE [LARGE SCALE GENOMIC DNA]</scope>
    <source>
        <strain evidence="3 4">DSM 7307</strain>
    </source>
</reference>
<evidence type="ECO:0000313" key="4">
    <source>
        <dbReference type="Proteomes" id="UP000620262"/>
    </source>
</evidence>
<evidence type="ECO:0000313" key="3">
    <source>
        <dbReference type="EMBL" id="MBE1503146.1"/>
    </source>
</evidence>
<feature type="region of interest" description="Disordered" evidence="1">
    <location>
        <begin position="1"/>
        <end position="23"/>
    </location>
</feature>